<dbReference type="InterPro" id="IPR001054">
    <property type="entry name" value="A/G_cyclase"/>
</dbReference>
<organism evidence="6 8">
    <name type="scientific">Bradyrhizobium zhanjiangense</name>
    <dbReference type="NCBI Taxonomy" id="1325107"/>
    <lineage>
        <taxon>Bacteria</taxon>
        <taxon>Pseudomonadati</taxon>
        <taxon>Pseudomonadota</taxon>
        <taxon>Alphaproteobacteria</taxon>
        <taxon>Hyphomicrobiales</taxon>
        <taxon>Nitrobacteraceae</taxon>
        <taxon>Bradyrhizobium</taxon>
    </lineage>
</organism>
<dbReference type="SUPFAM" id="SSF52540">
    <property type="entry name" value="P-loop containing nucleoside triphosphate hydrolases"/>
    <property type="match status" value="1"/>
</dbReference>
<dbReference type="PANTHER" id="PTHR16305:SF28">
    <property type="entry name" value="GUANYLATE CYCLASE DOMAIN-CONTAINING PROTEIN"/>
    <property type="match status" value="1"/>
</dbReference>
<name>A0A4Q0QGA7_9BRAD</name>
<feature type="domain" description="SAM" evidence="3">
    <location>
        <begin position="1"/>
        <end position="60"/>
    </location>
</feature>
<dbReference type="InterPro" id="IPR013761">
    <property type="entry name" value="SAM/pointed_sf"/>
</dbReference>
<dbReference type="RefSeq" id="WP_128942210.1">
    <property type="nucleotide sequence ID" value="NZ_RDRA01000024.1"/>
</dbReference>
<proteinExistence type="predicted"/>
<dbReference type="CDD" id="cd07302">
    <property type="entry name" value="CHD"/>
    <property type="match status" value="1"/>
</dbReference>
<feature type="domain" description="Guanylate cyclase" evidence="4">
    <location>
        <begin position="85"/>
        <end position="212"/>
    </location>
</feature>
<keyword evidence="7" id="KW-1185">Reference proteome</keyword>
<evidence type="ECO:0000313" key="7">
    <source>
        <dbReference type="Proteomes" id="UP000289946"/>
    </source>
</evidence>
<evidence type="ECO:0000256" key="2">
    <source>
        <dbReference type="ARBA" id="ARBA00022840"/>
    </source>
</evidence>
<dbReference type="GO" id="GO:0009190">
    <property type="term" value="P:cyclic nucleotide biosynthetic process"/>
    <property type="evidence" value="ECO:0007669"/>
    <property type="project" value="InterPro"/>
</dbReference>
<dbReference type="Proteomes" id="UP000290174">
    <property type="component" value="Unassembled WGS sequence"/>
</dbReference>
<dbReference type="Pfam" id="PF00536">
    <property type="entry name" value="SAM_1"/>
    <property type="match status" value="1"/>
</dbReference>
<dbReference type="SUPFAM" id="SSF55073">
    <property type="entry name" value="Nucleotide cyclase"/>
    <property type="match status" value="1"/>
</dbReference>
<dbReference type="SUPFAM" id="SSF48452">
    <property type="entry name" value="TPR-like"/>
    <property type="match status" value="2"/>
</dbReference>
<dbReference type="EMBL" id="RKMK01000028">
    <property type="protein sequence ID" value="RXG90892.1"/>
    <property type="molecule type" value="Genomic_DNA"/>
</dbReference>
<dbReference type="GO" id="GO:0004016">
    <property type="term" value="F:adenylate cyclase activity"/>
    <property type="evidence" value="ECO:0007669"/>
    <property type="project" value="TreeGrafter"/>
</dbReference>
<dbReference type="PROSITE" id="PS50105">
    <property type="entry name" value="SAM_DOMAIN"/>
    <property type="match status" value="1"/>
</dbReference>
<evidence type="ECO:0000259" key="3">
    <source>
        <dbReference type="PROSITE" id="PS50105"/>
    </source>
</evidence>
<dbReference type="Gene3D" id="1.25.40.10">
    <property type="entry name" value="Tetratricopeptide repeat domain"/>
    <property type="match status" value="2"/>
</dbReference>
<dbReference type="InterPro" id="IPR027417">
    <property type="entry name" value="P-loop_NTPase"/>
</dbReference>
<dbReference type="GO" id="GO:0035556">
    <property type="term" value="P:intracellular signal transduction"/>
    <property type="evidence" value="ECO:0007669"/>
    <property type="project" value="InterPro"/>
</dbReference>
<dbReference type="PANTHER" id="PTHR16305">
    <property type="entry name" value="TESTICULAR SOLUBLE ADENYLYL CYCLASE"/>
    <property type="match status" value="1"/>
</dbReference>
<dbReference type="CDD" id="cd09487">
    <property type="entry name" value="SAM_superfamily"/>
    <property type="match status" value="1"/>
</dbReference>
<dbReference type="Gene3D" id="1.10.150.50">
    <property type="entry name" value="Transcription Factor, Ets-1"/>
    <property type="match status" value="1"/>
</dbReference>
<dbReference type="PROSITE" id="PS50125">
    <property type="entry name" value="GUANYLATE_CYCLASE_2"/>
    <property type="match status" value="1"/>
</dbReference>
<dbReference type="InterPro" id="IPR011990">
    <property type="entry name" value="TPR-like_helical_dom_sf"/>
</dbReference>
<dbReference type="SMART" id="SM00044">
    <property type="entry name" value="CYCc"/>
    <property type="match status" value="1"/>
</dbReference>
<evidence type="ECO:0000313" key="8">
    <source>
        <dbReference type="Proteomes" id="UP000290174"/>
    </source>
</evidence>
<dbReference type="InterPro" id="IPR001660">
    <property type="entry name" value="SAM"/>
</dbReference>
<dbReference type="Gene3D" id="3.40.50.300">
    <property type="entry name" value="P-loop containing nucleotide triphosphate hydrolases"/>
    <property type="match status" value="1"/>
</dbReference>
<dbReference type="Gene3D" id="3.30.70.1230">
    <property type="entry name" value="Nucleotide cyclase"/>
    <property type="match status" value="1"/>
</dbReference>
<keyword evidence="2" id="KW-0067">ATP-binding</keyword>
<dbReference type="EMBL" id="RDRA01000024">
    <property type="protein sequence ID" value="RXG88424.1"/>
    <property type="molecule type" value="Genomic_DNA"/>
</dbReference>
<sequence length="1120" mass="122139">MDVEKWLCGLGLQQYVAAFRDNAIDAEILPELTEADLEKLGVVLGHRKRLLKAIGALAAPAAALQAAPGGSAASHGDEAERRQLTVMFCDLVGSTALSARLDPEDMRDVIGTYQACVAEVVGQHAGFVAKYMGDGVLVYFGYPQALENDAERAVRAGLALVDAVGRLHTSERLRVRVGIATGLVVVGDLIGSGAARERGVVGDTPNLAARLQGLAEPNTVLISASTRRLTAGFFDYDDLGAIELKGFAEPVRAWRVVGESAVESRFEALRSGEAQLVGREAEIGLLLERWAQVKAGKGQVVLLSGEPGIGKSRLSNALQERIDNEPHVRLRYFCSPNYQASALHPHVAQLERAAGFKREDSPEAKLDKIEALLAPTATPNNDVALFAELLSVPTDDRYPALNFSPQRKREETLEALLRQLELLSRHQAILMVYEDVHWIDPTSRELLDAGVERVKRLPVLLLVTCRPEFTPSWVQEVTVISLNRLNRDEGAALVTGIAGNNPLPSDILAEIVDRTDGVPLFVEELTKAVLETGVGEGDPRSLLARTQSSAIAVPSTLHASLMARLDHVGTAAKEIAQFGAVIGREFSHRVLSAAARWNASELNRALSGLLEAGLILRRGTSPDTIYAFKHALVQDTAYGTLLRAKRRELHARIATALEAEFADIAQTQPELLAHHCTEAGLVQQAVKYWLAAGQLALMRSATAEAITQVTRGLELVPSLSDPVQRNVQELGLQAVLGQALMAAKGFSDPDTGRAYARAHELCREIGEAPQLFPVMFGLFLFYYVTAELNAALEIATEMLEVAERQDDPTHQLIGHHLVAIVLQHQGQLSSASEHWSRAFGLYDPERHQELAFTYGIDFHASILTYLSWVWLALGFPDRAATSHREMLARVKQLPHVFAAATCLGMGCGYLLLRRDVEELRPQAEATFNVCTEQRFPFWLAAAIVSRGWIMTQEGRLTDGITMVRQGIHLYQSTGAEIELPLIRSVLLEPLVATGQATEALNVVNDTLAVLGRNGDCWLEAEMLRIKGAALLSIHDAQQAETCLQHAITVAQNQGAKLWELRAAVALGRLWRDQNKCVQAHDLLAPVYGWFTEGFETRDLQEAKDLLDELARAAPSSPGTC</sequence>
<evidence type="ECO:0000256" key="1">
    <source>
        <dbReference type="ARBA" id="ARBA00022741"/>
    </source>
</evidence>
<dbReference type="InterPro" id="IPR029787">
    <property type="entry name" value="Nucleotide_cyclase"/>
</dbReference>
<dbReference type="SUPFAM" id="SSF47769">
    <property type="entry name" value="SAM/Pointed domain"/>
    <property type="match status" value="1"/>
</dbReference>
<gene>
    <name evidence="6" type="ORF">EAS61_25625</name>
    <name evidence="5" type="ORF">EAS62_33480</name>
</gene>
<protein>
    <submittedName>
        <fullName evidence="6">Adenylate cyclase</fullName>
    </submittedName>
</protein>
<dbReference type="Pfam" id="PF00211">
    <property type="entry name" value="Guanylate_cyc"/>
    <property type="match status" value="1"/>
</dbReference>
<keyword evidence="1" id="KW-0547">Nucleotide-binding</keyword>
<comment type="caution">
    <text evidence="6">The sequence shown here is derived from an EMBL/GenBank/DDBJ whole genome shotgun (WGS) entry which is preliminary data.</text>
</comment>
<dbReference type="GO" id="GO:0005524">
    <property type="term" value="F:ATP binding"/>
    <property type="evidence" value="ECO:0007669"/>
    <property type="project" value="UniProtKB-KW"/>
</dbReference>
<dbReference type="Proteomes" id="UP000289946">
    <property type="component" value="Unassembled WGS sequence"/>
</dbReference>
<dbReference type="Pfam" id="PF13191">
    <property type="entry name" value="AAA_16"/>
    <property type="match status" value="1"/>
</dbReference>
<evidence type="ECO:0000313" key="6">
    <source>
        <dbReference type="EMBL" id="RXG90892.1"/>
    </source>
</evidence>
<evidence type="ECO:0000259" key="4">
    <source>
        <dbReference type="PROSITE" id="PS50125"/>
    </source>
</evidence>
<dbReference type="SMART" id="SM00454">
    <property type="entry name" value="SAM"/>
    <property type="match status" value="1"/>
</dbReference>
<dbReference type="InterPro" id="IPR041664">
    <property type="entry name" value="AAA_16"/>
</dbReference>
<reference evidence="6 8" key="1">
    <citation type="submission" date="2018-11" db="EMBL/GenBank/DDBJ databases">
        <title>Bradyrhizobium sp. nov., isolated from effective nodules of peanut in China.</title>
        <authorList>
            <person name="Li Y."/>
        </authorList>
    </citation>
    <scope>NUCLEOTIDE SEQUENCE [LARGE SCALE GENOMIC DNA]</scope>
    <source>
        <strain evidence="6 8">CCBAU 51770</strain>
        <strain evidence="5 7">CCBAU 51781</strain>
    </source>
</reference>
<dbReference type="AlphaFoldDB" id="A0A4Q0QGA7"/>
<accession>A0A4Q0QGA7</accession>
<evidence type="ECO:0000313" key="5">
    <source>
        <dbReference type="EMBL" id="RXG88424.1"/>
    </source>
</evidence>
<dbReference type="GO" id="GO:0005737">
    <property type="term" value="C:cytoplasm"/>
    <property type="evidence" value="ECO:0007669"/>
    <property type="project" value="TreeGrafter"/>
</dbReference>